<dbReference type="InterPro" id="IPR001073">
    <property type="entry name" value="C1q_dom"/>
</dbReference>
<sequence>MNEASSSPDAVHTCFKHTQNKTCAEFRGKVHDGNSLILHQKRLIQTPSPADMPPQGRSSTAGLGGLLLLGAMVVMMMVVVVEASEEESEELLEDEEEDSSTEEKLQQGGQPAEQSVPEDLQDLAGGGGCFRCDAAPPRPADSELSLQRGRSFNSSTGRYAAPLTGFYQLTASLLIESGDRVQVRLRDSVRAAICIESLCQSNLSVESVMGVAAGGGTFSVLLTGTLYLQAGEYVSVFLDNATGSSSASCRTLCFPASCWECERLMTPRGDGHISTGTSPDPQQFNQTESPLRLRSEVTFLSPMKTVFMEHHLVDGRGTATTMFLWTIITSPIFQRLMTFYIKSLYLFVSFPSGRNIQIDLAGG</sequence>
<dbReference type="Proteomes" id="UP000518266">
    <property type="component" value="Unassembled WGS sequence"/>
</dbReference>
<evidence type="ECO:0000256" key="8">
    <source>
        <dbReference type="SAM" id="MobiDB-lite"/>
    </source>
</evidence>
<dbReference type="InterPro" id="IPR008983">
    <property type="entry name" value="Tumour_necrosis_fac-like_dom"/>
</dbReference>
<evidence type="ECO:0000256" key="1">
    <source>
        <dbReference type="ARBA" id="ARBA00004613"/>
    </source>
</evidence>
<evidence type="ECO:0000256" key="4">
    <source>
        <dbReference type="ARBA" id="ARBA00022729"/>
    </source>
</evidence>
<feature type="compositionally biased region" description="Polar residues" evidence="8">
    <location>
        <begin position="274"/>
        <end position="289"/>
    </location>
</feature>
<organism evidence="10 11">
    <name type="scientific">Dissostichus mawsoni</name>
    <name type="common">Antarctic cod</name>
    <dbReference type="NCBI Taxonomy" id="36200"/>
    <lineage>
        <taxon>Eukaryota</taxon>
        <taxon>Metazoa</taxon>
        <taxon>Chordata</taxon>
        <taxon>Craniata</taxon>
        <taxon>Vertebrata</taxon>
        <taxon>Euteleostomi</taxon>
        <taxon>Actinopterygii</taxon>
        <taxon>Neopterygii</taxon>
        <taxon>Teleostei</taxon>
        <taxon>Neoteleostei</taxon>
        <taxon>Acanthomorphata</taxon>
        <taxon>Eupercaria</taxon>
        <taxon>Perciformes</taxon>
        <taxon>Notothenioidei</taxon>
        <taxon>Nototheniidae</taxon>
        <taxon>Dissostichus</taxon>
    </lineage>
</organism>
<evidence type="ECO:0000256" key="5">
    <source>
        <dbReference type="ARBA" id="ARBA00023157"/>
    </source>
</evidence>
<dbReference type="EMBL" id="JAAKFY010000004">
    <property type="protein sequence ID" value="KAF3857605.1"/>
    <property type="molecule type" value="Genomic_DNA"/>
</dbReference>
<proteinExistence type="inferred from homology"/>
<keyword evidence="2" id="KW-0964">Secreted</keyword>
<feature type="compositionally biased region" description="Acidic residues" evidence="8">
    <location>
        <begin position="85"/>
        <end position="100"/>
    </location>
</feature>
<feature type="region of interest" description="Disordered" evidence="8">
    <location>
        <begin position="270"/>
        <end position="289"/>
    </location>
</feature>
<comment type="caution">
    <text evidence="10">The sequence shown here is derived from an EMBL/GenBank/DDBJ whole genome shotgun (WGS) entry which is preliminary data.</text>
</comment>
<name>A0A7J5Z770_DISMA</name>
<dbReference type="PANTHER" id="PTHR24019:SF13">
    <property type="entry name" value="ERYTHROFERRONE"/>
    <property type="match status" value="1"/>
</dbReference>
<dbReference type="GO" id="GO:0005615">
    <property type="term" value="C:extracellular space"/>
    <property type="evidence" value="ECO:0007669"/>
    <property type="project" value="TreeGrafter"/>
</dbReference>
<dbReference type="PANTHER" id="PTHR24019">
    <property type="entry name" value="ADIPOLIN"/>
    <property type="match status" value="1"/>
</dbReference>
<gene>
    <name evidence="10" type="ORF">F7725_010806</name>
</gene>
<dbReference type="PROSITE" id="PS50871">
    <property type="entry name" value="C1Q"/>
    <property type="match status" value="1"/>
</dbReference>
<evidence type="ECO:0000259" key="9">
    <source>
        <dbReference type="PROSITE" id="PS50871"/>
    </source>
</evidence>
<keyword evidence="3" id="KW-0372">Hormone</keyword>
<reference evidence="10 11" key="1">
    <citation type="submission" date="2020-03" db="EMBL/GenBank/DDBJ databases">
        <title>Dissostichus mawsoni Genome sequencing and assembly.</title>
        <authorList>
            <person name="Park H."/>
        </authorList>
    </citation>
    <scope>NUCLEOTIDE SEQUENCE [LARGE SCALE GENOMIC DNA]</scope>
    <source>
        <strain evidence="10">DM0001</strain>
        <tissue evidence="10">Muscle</tissue>
    </source>
</reference>
<dbReference type="SUPFAM" id="SSF49842">
    <property type="entry name" value="TNF-like"/>
    <property type="match status" value="1"/>
</dbReference>
<dbReference type="GO" id="GO:0005179">
    <property type="term" value="F:hormone activity"/>
    <property type="evidence" value="ECO:0007669"/>
    <property type="project" value="UniProtKB-KW"/>
</dbReference>
<dbReference type="InterPro" id="IPR052136">
    <property type="entry name" value="Adipolin/Erythroferrone-rel"/>
</dbReference>
<evidence type="ECO:0000256" key="3">
    <source>
        <dbReference type="ARBA" id="ARBA00022702"/>
    </source>
</evidence>
<feature type="domain" description="C1q" evidence="9">
    <location>
        <begin position="115"/>
        <end position="267"/>
    </location>
</feature>
<dbReference type="AlphaFoldDB" id="A0A7J5Z770"/>
<keyword evidence="11" id="KW-1185">Reference proteome</keyword>
<keyword evidence="4" id="KW-0732">Signal</keyword>
<keyword evidence="5" id="KW-1015">Disulfide bond</keyword>
<accession>A0A7J5Z770</accession>
<evidence type="ECO:0000313" key="11">
    <source>
        <dbReference type="Proteomes" id="UP000518266"/>
    </source>
</evidence>
<comment type="similarity">
    <text evidence="7">Belongs to the adipolin/erythroferrone family.</text>
</comment>
<feature type="region of interest" description="Disordered" evidence="8">
    <location>
        <begin position="85"/>
        <end position="120"/>
    </location>
</feature>
<evidence type="ECO:0000313" key="10">
    <source>
        <dbReference type="EMBL" id="KAF3857605.1"/>
    </source>
</evidence>
<keyword evidence="6" id="KW-0325">Glycoprotein</keyword>
<protein>
    <recommendedName>
        <fullName evidence="9">C1q domain-containing protein</fullName>
    </recommendedName>
</protein>
<evidence type="ECO:0000256" key="6">
    <source>
        <dbReference type="ARBA" id="ARBA00023180"/>
    </source>
</evidence>
<dbReference type="Gene3D" id="2.60.120.40">
    <property type="match status" value="1"/>
</dbReference>
<evidence type="ECO:0000256" key="7">
    <source>
        <dbReference type="ARBA" id="ARBA00038198"/>
    </source>
</evidence>
<evidence type="ECO:0000256" key="2">
    <source>
        <dbReference type="ARBA" id="ARBA00022525"/>
    </source>
</evidence>
<comment type="subcellular location">
    <subcellularLocation>
        <location evidence="1">Secreted</location>
    </subcellularLocation>
</comment>
<dbReference type="OrthoDB" id="6360045at2759"/>